<dbReference type="EMBL" id="JAACAK010000012">
    <property type="protein sequence ID" value="NIR73763.1"/>
    <property type="molecule type" value="Genomic_DNA"/>
</dbReference>
<sequence>MKRPGGSPGYTLVEALLALVLLTAVLAVTQEVLVRQWRFHRLLVELASVRDAGRVALETLASDLRAVSPKLGDLYGIGPDSVALRSTSGLAVVCGAEGDDLRVRRLAGAFGDGRGDSLLAFLEFDPGSALDDRWGAVAVRKIIKGGTGGCPDGRPPDLTLTLSGPLSGAVPGAPVRGFRPYVYRLYRAGDGYWWLGQRLRGGPHQPLAGPFRAPAAGGLHLEYFTAEGRRTETPARVVRVSISVAAHGRRPIPGRWGPQVVTDTMSTHVYLRNGDRSGG</sequence>
<evidence type="ECO:0008006" key="3">
    <source>
        <dbReference type="Google" id="ProtNLM"/>
    </source>
</evidence>
<gene>
    <name evidence="1" type="ORF">GWO12_01410</name>
</gene>
<name>A0AAE4Z590_9BACT</name>
<proteinExistence type="predicted"/>
<organism evidence="1 2">
    <name type="scientific">Candidatus Kutchimonas denitrificans</name>
    <dbReference type="NCBI Taxonomy" id="3056748"/>
    <lineage>
        <taxon>Bacteria</taxon>
        <taxon>Pseudomonadati</taxon>
        <taxon>Gemmatimonadota</taxon>
        <taxon>Gemmatimonadia</taxon>
        <taxon>Candidatus Palauibacterales</taxon>
        <taxon>Candidatus Palauibacteraceae</taxon>
        <taxon>Candidatus Kutchimonas</taxon>
    </lineage>
</organism>
<dbReference type="AlphaFoldDB" id="A0AAE4Z590"/>
<reference evidence="1 2" key="1">
    <citation type="submission" date="2020-01" db="EMBL/GenBank/DDBJ databases">
        <title>Genomes assembled from Gulf of Kutch pelagic sediment metagenomes.</title>
        <authorList>
            <person name="Chandrashekar M."/>
            <person name="Mahajan M.S."/>
            <person name="Dave K.J."/>
            <person name="Vatsa P."/>
            <person name="Nathani N.M."/>
        </authorList>
    </citation>
    <scope>NUCLEOTIDE SEQUENCE [LARGE SCALE GENOMIC DNA]</scope>
    <source>
        <strain evidence="1">KS3-K002</strain>
    </source>
</reference>
<evidence type="ECO:0000313" key="1">
    <source>
        <dbReference type="EMBL" id="NIR73763.1"/>
    </source>
</evidence>
<evidence type="ECO:0000313" key="2">
    <source>
        <dbReference type="Proteomes" id="UP000702544"/>
    </source>
</evidence>
<dbReference type="Proteomes" id="UP000702544">
    <property type="component" value="Unassembled WGS sequence"/>
</dbReference>
<accession>A0AAE4Z590</accession>
<protein>
    <recommendedName>
        <fullName evidence="3">Prepilin-type N-terminal cleavage/methylation domain-containing protein</fullName>
    </recommendedName>
</protein>
<comment type="caution">
    <text evidence="1">The sequence shown here is derived from an EMBL/GenBank/DDBJ whole genome shotgun (WGS) entry which is preliminary data.</text>
</comment>